<evidence type="ECO:0000313" key="3">
    <source>
        <dbReference type="Proteomes" id="UP000283269"/>
    </source>
</evidence>
<dbReference type="PANTHER" id="PTHR38926:SF5">
    <property type="entry name" value="F-BOX AND LEUCINE-RICH REPEAT PROTEIN 6"/>
    <property type="match status" value="1"/>
</dbReference>
<protein>
    <recommendedName>
        <fullName evidence="1">F-box domain-containing protein</fullName>
    </recommendedName>
</protein>
<evidence type="ECO:0000313" key="2">
    <source>
        <dbReference type="EMBL" id="PPQ91878.1"/>
    </source>
</evidence>
<dbReference type="AlphaFoldDB" id="A0A409XM99"/>
<dbReference type="InterPro" id="IPR036047">
    <property type="entry name" value="F-box-like_dom_sf"/>
</dbReference>
<proteinExistence type="predicted"/>
<dbReference type="PROSITE" id="PS50181">
    <property type="entry name" value="FBOX"/>
    <property type="match status" value="2"/>
</dbReference>
<dbReference type="PANTHER" id="PTHR38926">
    <property type="entry name" value="F-BOX DOMAIN CONTAINING PROTEIN, EXPRESSED"/>
    <property type="match status" value="1"/>
</dbReference>
<dbReference type="InterPro" id="IPR001810">
    <property type="entry name" value="F-box_dom"/>
</dbReference>
<dbReference type="InterPro" id="IPR032675">
    <property type="entry name" value="LRR_dom_sf"/>
</dbReference>
<dbReference type="Gene3D" id="3.80.10.10">
    <property type="entry name" value="Ribonuclease Inhibitor"/>
    <property type="match status" value="1"/>
</dbReference>
<dbReference type="EMBL" id="NHYD01001227">
    <property type="protein sequence ID" value="PPQ91878.1"/>
    <property type="molecule type" value="Genomic_DNA"/>
</dbReference>
<dbReference type="Proteomes" id="UP000283269">
    <property type="component" value="Unassembled WGS sequence"/>
</dbReference>
<feature type="domain" description="F-box" evidence="1">
    <location>
        <begin position="633"/>
        <end position="684"/>
    </location>
</feature>
<reference evidence="2 3" key="1">
    <citation type="journal article" date="2018" name="Evol. Lett.">
        <title>Horizontal gene cluster transfer increased hallucinogenic mushroom diversity.</title>
        <authorList>
            <person name="Reynolds H.T."/>
            <person name="Vijayakumar V."/>
            <person name="Gluck-Thaler E."/>
            <person name="Korotkin H.B."/>
            <person name="Matheny P.B."/>
            <person name="Slot J.C."/>
        </authorList>
    </citation>
    <scope>NUCLEOTIDE SEQUENCE [LARGE SCALE GENOMIC DNA]</scope>
    <source>
        <strain evidence="2 3">2631</strain>
    </source>
</reference>
<dbReference type="SUPFAM" id="SSF52047">
    <property type="entry name" value="RNI-like"/>
    <property type="match status" value="1"/>
</dbReference>
<organism evidence="2 3">
    <name type="scientific">Psilocybe cyanescens</name>
    <dbReference type="NCBI Taxonomy" id="93625"/>
    <lineage>
        <taxon>Eukaryota</taxon>
        <taxon>Fungi</taxon>
        <taxon>Dikarya</taxon>
        <taxon>Basidiomycota</taxon>
        <taxon>Agaricomycotina</taxon>
        <taxon>Agaricomycetes</taxon>
        <taxon>Agaricomycetidae</taxon>
        <taxon>Agaricales</taxon>
        <taxon>Agaricineae</taxon>
        <taxon>Strophariaceae</taxon>
        <taxon>Psilocybe</taxon>
    </lineage>
</organism>
<dbReference type="InParanoid" id="A0A409XM99"/>
<feature type="domain" description="F-box" evidence="1">
    <location>
        <begin position="44"/>
        <end position="100"/>
    </location>
</feature>
<dbReference type="STRING" id="93625.A0A409XM99"/>
<accession>A0A409XM99</accession>
<name>A0A409XM99_PSICY</name>
<gene>
    <name evidence="2" type="ORF">CVT25_000753</name>
</gene>
<evidence type="ECO:0000259" key="1">
    <source>
        <dbReference type="PROSITE" id="PS50181"/>
    </source>
</evidence>
<keyword evidence="3" id="KW-1185">Reference proteome</keyword>
<dbReference type="OrthoDB" id="3156934at2759"/>
<dbReference type="Gene3D" id="1.20.1280.50">
    <property type="match status" value="2"/>
</dbReference>
<dbReference type="Pfam" id="PF12937">
    <property type="entry name" value="F-box-like"/>
    <property type="match status" value="2"/>
</dbReference>
<dbReference type="SUPFAM" id="SSF81383">
    <property type="entry name" value="F-box domain"/>
    <property type="match status" value="2"/>
</dbReference>
<sequence>MDYQAAYSVVDDDMTTAEAFRILDDEVNKHKGFILSLQTRRNTFAPISKLPPELLSRIFGFVSQAPPDYGTTVLSWIKISYVCRTWRNIALNHPSLWSNLPLGYRRWTKEMLDRSKMASLDVDVDFTVASYGRTLRDTTSLALFHSSRIRSLCLTNVDRGTMQKWFLDMPKFMPRLEIIRLSVVRKSLDPLLDPGCDLPPELLSTTDRLRRIELTRFKFNWESLLSESLTHVKIHDVPLTARPTRIQLWNVLQKMPLLESLDLSNSLPDPDTSLTPSSSPIHLSHLRALSFLATTPQILGVLQYLSFPQTAIVKIDCKGTTTTKFDFTGITSWATTFLSTSKKARGPMIRSLDIRSSYPSPGLKFRAFSEVLSDDDFTKSSVDPKFSMSLTDGSTTDINTVEMDKILVDVFSALPLQGTVSLRLDQNHQAVSSRTLTDTFGTLGQLRAVTVVGAVAKVFVGALGDNLPNRRSTRSHHAQASFPALRSISLCSVDLECDVSLDSLETAIKSRKKRGVEVRELKLEMCSRITQADAAGLEDIVPTFEWDRIELGFTDDEEEEDYYDDYGYEYDFEFDSDDMVSHRLGRGKMSLLASVSPPFTNETNAERAIQDIDRDIREHESHIITLRNRRNGWVPIAKLPPELLCRVFHFASRDDKFLQWIQVSYVCRRWRDVAVNSPSLWTNPPLQFPLWTEECLSRSKMAQLTIVFEFRGRLTTPPDSLSKIFLHHSSRICRLKISLSPESSKLLDLMPKSAPCLESLIMDGNPASMYIQPGQNTIFAIPDVSLCEMGRILCLELTGVAINWKSHLHNTLTKLKLHGIPSSRLPNTTQFWDALKNMPLLETLDLQDALPIIEKATSFNEKIHFRRLQELLISCSMAQVRMFLQGVTFPPTAIVKAACHQEQDTEYSDFNVILSSMAPTIKANGEQLKLDISIPFLSTGSPGLQIEAFNSPGIQLDNWEFYRVPPNPFLSLAVPRRNTGPVWDSVETVLTDVFHELPLDEVTQLRIRDTTNCLSSQTILETLGTLPKLESLVARVKGGYLLALQATLPSSDPSNQFTIDTVSFPSLRSITIFDTQFDLNAPDEHTITPEGLLDCLIWRYEHGAEVQNLKIKSCIRISSHNVCLFREVVVDVEWDGVEEFFTDDEEEHTYESDSEYSPEILYTDEYSSIYY</sequence>
<comment type="caution">
    <text evidence="2">The sequence shown here is derived from an EMBL/GenBank/DDBJ whole genome shotgun (WGS) entry which is preliminary data.</text>
</comment>